<evidence type="ECO:0000256" key="1">
    <source>
        <dbReference type="SAM" id="MobiDB-lite"/>
    </source>
</evidence>
<proteinExistence type="predicted"/>
<organism evidence="2 3">
    <name type="scientific">Ancylostoma caninum</name>
    <name type="common">Dog hookworm</name>
    <dbReference type="NCBI Taxonomy" id="29170"/>
    <lineage>
        <taxon>Eukaryota</taxon>
        <taxon>Metazoa</taxon>
        <taxon>Ecdysozoa</taxon>
        <taxon>Nematoda</taxon>
        <taxon>Chromadorea</taxon>
        <taxon>Rhabditida</taxon>
        <taxon>Rhabditina</taxon>
        <taxon>Rhabditomorpha</taxon>
        <taxon>Strongyloidea</taxon>
        <taxon>Ancylostomatidae</taxon>
        <taxon>Ancylostomatinae</taxon>
        <taxon>Ancylostoma</taxon>
    </lineage>
</organism>
<accession>A0A368FXV9</accession>
<evidence type="ECO:0000313" key="2">
    <source>
        <dbReference type="EMBL" id="RCN37026.1"/>
    </source>
</evidence>
<reference evidence="2 3" key="1">
    <citation type="submission" date="2014-10" db="EMBL/GenBank/DDBJ databases">
        <title>Draft genome of the hookworm Ancylostoma caninum.</title>
        <authorList>
            <person name="Mitreva M."/>
        </authorList>
    </citation>
    <scope>NUCLEOTIDE SEQUENCE [LARGE SCALE GENOMIC DNA]</scope>
    <source>
        <strain evidence="2 3">Baltimore</strain>
    </source>
</reference>
<dbReference type="Proteomes" id="UP000252519">
    <property type="component" value="Unassembled WGS sequence"/>
</dbReference>
<dbReference type="AlphaFoldDB" id="A0A368FXV9"/>
<feature type="region of interest" description="Disordered" evidence="1">
    <location>
        <begin position="1"/>
        <end position="40"/>
    </location>
</feature>
<gene>
    <name evidence="2" type="ORF">ANCCAN_17076</name>
</gene>
<evidence type="ECO:0000313" key="3">
    <source>
        <dbReference type="Proteomes" id="UP000252519"/>
    </source>
</evidence>
<dbReference type="EMBL" id="JOJR01000503">
    <property type="protein sequence ID" value="RCN37026.1"/>
    <property type="molecule type" value="Genomic_DNA"/>
</dbReference>
<dbReference type="OrthoDB" id="5875751at2759"/>
<dbReference type="STRING" id="29170.A0A368FXV9"/>
<sequence>MDEPRPPQVTPSSRRISAPGQDLPPSVPDLPTNDDVQDSIDKCTDTLDSMATQSDKRNKKDANLFKKASKALRKVRSLNFDRDTLRQLGPNVKRMKKAVTLNSNQCRQNSIDSRNYERISDAQSIID</sequence>
<keyword evidence="3" id="KW-1185">Reference proteome</keyword>
<comment type="caution">
    <text evidence="2">The sequence shown here is derived from an EMBL/GenBank/DDBJ whole genome shotgun (WGS) entry which is preliminary data.</text>
</comment>
<name>A0A368FXV9_ANCCA</name>
<protein>
    <submittedName>
        <fullName evidence="2">Uncharacterized protein</fullName>
    </submittedName>
</protein>